<dbReference type="AlphaFoldDB" id="A0A964WXP2"/>
<gene>
    <name evidence="2" type="ORF">GTQ34_08810</name>
</gene>
<dbReference type="InterPro" id="IPR034660">
    <property type="entry name" value="DinB/YfiT-like"/>
</dbReference>
<organism evidence="2 3">
    <name type="scientific">Flagellimonas ochracea</name>
    <dbReference type="NCBI Taxonomy" id="2696472"/>
    <lineage>
        <taxon>Bacteria</taxon>
        <taxon>Pseudomonadati</taxon>
        <taxon>Bacteroidota</taxon>
        <taxon>Flavobacteriia</taxon>
        <taxon>Flavobacteriales</taxon>
        <taxon>Flavobacteriaceae</taxon>
        <taxon>Flagellimonas</taxon>
    </lineage>
</organism>
<proteinExistence type="predicted"/>
<keyword evidence="3" id="KW-1185">Reference proteome</keyword>
<dbReference type="Gene3D" id="1.20.120.450">
    <property type="entry name" value="dinb family like domain"/>
    <property type="match status" value="1"/>
</dbReference>
<evidence type="ECO:0000313" key="2">
    <source>
        <dbReference type="EMBL" id="NAY92018.1"/>
    </source>
</evidence>
<sequence length="180" mass="21643">MRYINKPAEDEYPAYSHIYMDLLEDDGKVLEHLWQNFLAIKEYVYALPEEKLAYRYAKDKWTIKEILVHLIDDERIFAYRALRYARNDDTPLHGFDQDSYTRFSRANQRSLDSIFEEYEWVRKSTLALFQYLPEESFTRGGEGIDYDGSIINRRTVRGLAYHIAGHELRHFNIIKERYIN</sequence>
<evidence type="ECO:0000313" key="3">
    <source>
        <dbReference type="Proteomes" id="UP000667650"/>
    </source>
</evidence>
<dbReference type="RefSeq" id="WP_166523411.1">
    <property type="nucleotide sequence ID" value="NZ_JAAABI010000002.1"/>
</dbReference>
<feature type="domain" description="DinB-like" evidence="1">
    <location>
        <begin position="34"/>
        <end position="174"/>
    </location>
</feature>
<dbReference type="Proteomes" id="UP000667650">
    <property type="component" value="Unassembled WGS sequence"/>
</dbReference>
<dbReference type="Pfam" id="PF12867">
    <property type="entry name" value="DinB_2"/>
    <property type="match status" value="1"/>
</dbReference>
<dbReference type="SUPFAM" id="SSF109854">
    <property type="entry name" value="DinB/YfiT-like putative metalloenzymes"/>
    <property type="match status" value="1"/>
</dbReference>
<protein>
    <submittedName>
        <fullName evidence="2">DUF664 domain-containing protein</fullName>
    </submittedName>
</protein>
<reference evidence="2" key="1">
    <citation type="submission" date="2020-01" db="EMBL/GenBank/DDBJ databases">
        <title>Muricauda ochracea sp. nov., isolated from a tidal flat of Garorim bay in Korea.</title>
        <authorList>
            <person name="Kim D."/>
            <person name="Yoo Y."/>
            <person name="Kim J.-J."/>
        </authorList>
    </citation>
    <scope>NUCLEOTIDE SEQUENCE</scope>
    <source>
        <strain evidence="2">JGD-17</strain>
    </source>
</reference>
<accession>A0A964WXP2</accession>
<evidence type="ECO:0000259" key="1">
    <source>
        <dbReference type="Pfam" id="PF12867"/>
    </source>
</evidence>
<dbReference type="EMBL" id="JAAABI010000002">
    <property type="protein sequence ID" value="NAY92018.1"/>
    <property type="molecule type" value="Genomic_DNA"/>
</dbReference>
<dbReference type="InterPro" id="IPR024775">
    <property type="entry name" value="DinB-like"/>
</dbReference>
<name>A0A964WXP2_9FLAO</name>
<comment type="caution">
    <text evidence="2">The sequence shown here is derived from an EMBL/GenBank/DDBJ whole genome shotgun (WGS) entry which is preliminary data.</text>
</comment>